<dbReference type="EC" id="3.2.1.21" evidence="3"/>
<dbReference type="InterPro" id="IPR013783">
    <property type="entry name" value="Ig-like_fold"/>
</dbReference>
<comment type="catalytic activity">
    <reaction evidence="1">
        <text>Hydrolysis of terminal, non-reducing beta-D-glucosyl residues with release of beta-D-glucose.</text>
        <dbReference type="EC" id="3.2.1.21"/>
    </reaction>
</comment>
<dbReference type="SMART" id="SM01217">
    <property type="entry name" value="Fn3_like"/>
    <property type="match status" value="1"/>
</dbReference>
<dbReference type="InterPro" id="IPR051915">
    <property type="entry name" value="Cellulose_Degrad_GH3"/>
</dbReference>
<reference evidence="11" key="1">
    <citation type="submission" date="2023-09" db="EMBL/GenBank/DDBJ databases">
        <authorList>
            <person name="Li S."/>
            <person name="Li X."/>
            <person name="Zhang C."/>
            <person name="Zhao Z."/>
        </authorList>
    </citation>
    <scope>NUCLEOTIDE SEQUENCE [LARGE SCALE GENOMIC DNA]</scope>
    <source>
        <strain evidence="11">SQ149</strain>
    </source>
</reference>
<dbReference type="GO" id="GO:0016787">
    <property type="term" value="F:hydrolase activity"/>
    <property type="evidence" value="ECO:0007669"/>
    <property type="project" value="UniProtKB-KW"/>
</dbReference>
<dbReference type="InterPro" id="IPR019800">
    <property type="entry name" value="Glyco_hydro_3_AS"/>
</dbReference>
<evidence type="ECO:0000256" key="1">
    <source>
        <dbReference type="ARBA" id="ARBA00000448"/>
    </source>
</evidence>
<evidence type="ECO:0000256" key="7">
    <source>
        <dbReference type="RuleBase" id="RU361161"/>
    </source>
</evidence>
<dbReference type="Pfam" id="PF14310">
    <property type="entry name" value="Fn3-like"/>
    <property type="match status" value="1"/>
</dbReference>
<dbReference type="Proteomes" id="UP001258994">
    <property type="component" value="Chromosome"/>
</dbReference>
<dbReference type="SUPFAM" id="SSF51445">
    <property type="entry name" value="(Trans)glycosidases"/>
    <property type="match status" value="1"/>
</dbReference>
<dbReference type="PANTHER" id="PTHR30620:SF16">
    <property type="entry name" value="LYSOSOMAL BETA GLUCOSIDASE"/>
    <property type="match status" value="1"/>
</dbReference>
<keyword evidence="6 7" id="KW-0326">Glycosidase</keyword>
<dbReference type="Pfam" id="PF01915">
    <property type="entry name" value="Glyco_hydro_3_C"/>
    <property type="match status" value="1"/>
</dbReference>
<feature type="signal peptide" evidence="8">
    <location>
        <begin position="1"/>
        <end position="22"/>
    </location>
</feature>
<dbReference type="Gene3D" id="2.60.40.10">
    <property type="entry name" value="Immunoglobulins"/>
    <property type="match status" value="1"/>
</dbReference>
<dbReference type="EMBL" id="CP134145">
    <property type="protein sequence ID" value="WNC73070.1"/>
    <property type="molecule type" value="Genomic_DNA"/>
</dbReference>
<accession>A0ABY9TZ31</accession>
<keyword evidence="4 8" id="KW-0732">Signal</keyword>
<dbReference type="InterPro" id="IPR002772">
    <property type="entry name" value="Glyco_hydro_3_C"/>
</dbReference>
<dbReference type="InterPro" id="IPR026891">
    <property type="entry name" value="Fn3-like"/>
</dbReference>
<proteinExistence type="inferred from homology"/>
<evidence type="ECO:0000256" key="2">
    <source>
        <dbReference type="ARBA" id="ARBA00005336"/>
    </source>
</evidence>
<dbReference type="PROSITE" id="PS00775">
    <property type="entry name" value="GLYCOSYL_HYDROL_F3"/>
    <property type="match status" value="1"/>
</dbReference>
<evidence type="ECO:0000256" key="6">
    <source>
        <dbReference type="ARBA" id="ARBA00023295"/>
    </source>
</evidence>
<dbReference type="SUPFAM" id="SSF52279">
    <property type="entry name" value="Beta-D-glucan exohydrolase, C-terminal domain"/>
    <property type="match status" value="1"/>
</dbReference>
<organism evidence="10 11">
    <name type="scientific">Thalassotalea psychrophila</name>
    <dbReference type="NCBI Taxonomy" id="3065647"/>
    <lineage>
        <taxon>Bacteria</taxon>
        <taxon>Pseudomonadati</taxon>
        <taxon>Pseudomonadota</taxon>
        <taxon>Gammaproteobacteria</taxon>
        <taxon>Alteromonadales</taxon>
        <taxon>Colwelliaceae</taxon>
        <taxon>Thalassotalea</taxon>
    </lineage>
</organism>
<dbReference type="PRINTS" id="PR00133">
    <property type="entry name" value="GLHYDRLASE3"/>
</dbReference>
<dbReference type="Gene3D" id="3.40.50.1700">
    <property type="entry name" value="Glycoside hydrolase family 3 C-terminal domain"/>
    <property type="match status" value="1"/>
</dbReference>
<comment type="similarity">
    <text evidence="2 7">Belongs to the glycosyl hydrolase 3 family.</text>
</comment>
<dbReference type="RefSeq" id="WP_348392183.1">
    <property type="nucleotide sequence ID" value="NZ_CP134145.1"/>
</dbReference>
<feature type="domain" description="Fibronectin type III-like" evidence="9">
    <location>
        <begin position="689"/>
        <end position="758"/>
    </location>
</feature>
<dbReference type="InterPro" id="IPR017853">
    <property type="entry name" value="GH"/>
</dbReference>
<dbReference type="PANTHER" id="PTHR30620">
    <property type="entry name" value="PERIPLASMIC BETA-GLUCOSIDASE-RELATED"/>
    <property type="match status" value="1"/>
</dbReference>
<protein>
    <recommendedName>
        <fullName evidence="3">beta-glucosidase</fullName>
        <ecNumber evidence="3">3.2.1.21</ecNumber>
    </recommendedName>
</protein>
<keyword evidence="11" id="KW-1185">Reference proteome</keyword>
<evidence type="ECO:0000313" key="10">
    <source>
        <dbReference type="EMBL" id="WNC73070.1"/>
    </source>
</evidence>
<name>A0ABY9TZ31_9GAMM</name>
<sequence length="772" mass="85121">MKTKFSISILSLAALYSASVYASTETLLPYKNSNLSAEQRVDDLISRMTLTEKAGQMSQYVGLEHITASEKQLTEEQLNSSDAHGFYPGLSIEDLKMMIENGEIGSFLHVVNVKEANTLQQHAMKSRLGIPLIIGIDAIHGNALVRGATVYPSPISAASSFNLDLVKKSSTETAKEMRANGSHWTFTPNVDIVRDPRWGRVGETFGEDPYLVAKMGVATVEGLQQDDFKGHDKVIANAKHFVGGGDSINGLNLAPLDVSERTLRQDYFPPFKEVVDAGVFTIMAAHNEVNGVPSHGNKFILDQVLREEWGFSGFVVSDWLDVDRLKTLHRVVPTHKEAVHLTIDSGMDMNMHGPNFAPPIIELVNEDRLTEKRIDESVKPILLAKFRLGLFDTPYVDEALRDKVNFHPEHQKTSLAMARESIVLLKNDNNILPFKAPKNIFITGPNADAHTILGDWSLPQPEENVTTVLEGLQQVSSKQVNIDYLDVGKQVKTLTDKQISEAAKRAKSADVSIVVVGENPLRFDNEGKTSGENVARAELDLYGKQLELIKAVHSAGKPVIVVLVNGRPISEPWLVENVDAIVEAWEPGSFGGQAVAEVLYGQVNPSAKMPISVPYSAGHIQSIYNHKPSTYFKNYVDLPTKNLYEFGFGLSYSTFEYSNLTLDKTQINKDGSATATVSVTNTSDVAGDEIVQLYIRDNYSQVTRPVKELKGFKRIHVPANSAVDVSFKINPDMLAYYNLAMQWGVEAGDFTLMLGSSSKDTDLQTITLNVKK</sequence>
<dbReference type="Gene3D" id="3.20.20.300">
    <property type="entry name" value="Glycoside hydrolase, family 3, N-terminal domain"/>
    <property type="match status" value="1"/>
</dbReference>
<keyword evidence="5 7" id="KW-0378">Hydrolase</keyword>
<evidence type="ECO:0000256" key="3">
    <source>
        <dbReference type="ARBA" id="ARBA00012744"/>
    </source>
</evidence>
<dbReference type="InterPro" id="IPR036962">
    <property type="entry name" value="Glyco_hydro_3_N_sf"/>
</dbReference>
<dbReference type="Pfam" id="PF00933">
    <property type="entry name" value="Glyco_hydro_3"/>
    <property type="match status" value="1"/>
</dbReference>
<evidence type="ECO:0000256" key="4">
    <source>
        <dbReference type="ARBA" id="ARBA00022729"/>
    </source>
</evidence>
<evidence type="ECO:0000313" key="11">
    <source>
        <dbReference type="Proteomes" id="UP001258994"/>
    </source>
</evidence>
<feature type="chain" id="PRO_5046920493" description="beta-glucosidase" evidence="8">
    <location>
        <begin position="23"/>
        <end position="772"/>
    </location>
</feature>
<dbReference type="InterPro" id="IPR036881">
    <property type="entry name" value="Glyco_hydro_3_C_sf"/>
</dbReference>
<evidence type="ECO:0000256" key="5">
    <source>
        <dbReference type="ARBA" id="ARBA00022801"/>
    </source>
</evidence>
<dbReference type="InterPro" id="IPR001764">
    <property type="entry name" value="Glyco_hydro_3_N"/>
</dbReference>
<evidence type="ECO:0000259" key="9">
    <source>
        <dbReference type="SMART" id="SM01217"/>
    </source>
</evidence>
<evidence type="ECO:0000256" key="8">
    <source>
        <dbReference type="SAM" id="SignalP"/>
    </source>
</evidence>
<gene>
    <name evidence="10" type="ORF">RGQ13_03545</name>
</gene>